<dbReference type="EMBL" id="ML986669">
    <property type="protein sequence ID" value="KAF2260936.1"/>
    <property type="molecule type" value="Genomic_DNA"/>
</dbReference>
<name>A0A9P4N6R3_9PLEO</name>
<feature type="region of interest" description="Disordered" evidence="1">
    <location>
        <begin position="50"/>
        <end position="77"/>
    </location>
</feature>
<evidence type="ECO:0000313" key="2">
    <source>
        <dbReference type="EMBL" id="KAF2260936.1"/>
    </source>
</evidence>
<feature type="compositionally biased region" description="Low complexity" evidence="1">
    <location>
        <begin position="60"/>
        <end position="75"/>
    </location>
</feature>
<dbReference type="OrthoDB" id="3762348at2759"/>
<dbReference type="Proteomes" id="UP000800093">
    <property type="component" value="Unassembled WGS sequence"/>
</dbReference>
<reference evidence="3" key="1">
    <citation type="journal article" date="2020" name="Stud. Mycol.">
        <title>101 Dothideomycetes genomes: A test case for predicting lifestyles and emergence of pathogens.</title>
        <authorList>
            <person name="Haridas S."/>
            <person name="Albert R."/>
            <person name="Binder M."/>
            <person name="Bloem J."/>
            <person name="LaButti K."/>
            <person name="Salamov A."/>
            <person name="Andreopoulos B."/>
            <person name="Baker S."/>
            <person name="Barry K."/>
            <person name="Bills G."/>
            <person name="Bluhm B."/>
            <person name="Cannon C."/>
            <person name="Castanera R."/>
            <person name="Culley D."/>
            <person name="Daum C."/>
            <person name="Ezra D."/>
            <person name="Gonzalez J."/>
            <person name="Henrissat B."/>
            <person name="Kuo A."/>
            <person name="Liang C."/>
            <person name="Lipzen A."/>
            <person name="Lutzoni F."/>
            <person name="Magnuson J."/>
            <person name="Mondo S."/>
            <person name="Nolan M."/>
            <person name="Ohm R."/>
            <person name="Pangilinan J."/>
            <person name="Park H.-J."/>
            <person name="Ramirez L."/>
            <person name="Alfaro M."/>
            <person name="Sun H."/>
            <person name="Tritt A."/>
            <person name="Yoshinaga Y."/>
            <person name="Zwiers L.-H."/>
            <person name="Turgeon B."/>
            <person name="Goodwin S."/>
            <person name="Spatafora J."/>
            <person name="Crous P."/>
            <person name="Grigoriev I."/>
        </authorList>
    </citation>
    <scope>NUCLEOTIDE SEQUENCE [LARGE SCALE GENOMIC DNA]</scope>
    <source>
        <strain evidence="3">CBS 304.66</strain>
    </source>
</reference>
<organism evidence="2 3">
    <name type="scientific">Lojkania enalia</name>
    <dbReference type="NCBI Taxonomy" id="147567"/>
    <lineage>
        <taxon>Eukaryota</taxon>
        <taxon>Fungi</taxon>
        <taxon>Dikarya</taxon>
        <taxon>Ascomycota</taxon>
        <taxon>Pezizomycotina</taxon>
        <taxon>Dothideomycetes</taxon>
        <taxon>Pleosporomycetidae</taxon>
        <taxon>Pleosporales</taxon>
        <taxon>Pleosporales incertae sedis</taxon>
        <taxon>Lojkania</taxon>
    </lineage>
</organism>
<proteinExistence type="predicted"/>
<comment type="caution">
    <text evidence="2">The sequence shown here is derived from an EMBL/GenBank/DDBJ whole genome shotgun (WGS) entry which is preliminary data.</text>
</comment>
<evidence type="ECO:0000313" key="3">
    <source>
        <dbReference type="Proteomes" id="UP000800093"/>
    </source>
</evidence>
<gene>
    <name evidence="2" type="ORF">CC78DRAFT_384061</name>
</gene>
<dbReference type="AlphaFoldDB" id="A0A9P4N6R3"/>
<evidence type="ECO:0000256" key="1">
    <source>
        <dbReference type="SAM" id="MobiDB-lite"/>
    </source>
</evidence>
<keyword evidence="3" id="KW-1185">Reference proteome</keyword>
<sequence>MICIFTNAYIHFRPSSPYHHIPIKMDTFTPETRSSPSHVASDIKPAKFSLLITPPPTDNQPKSTPQSSPSSTMSKEYLDPSFEADEEDDVEYVSGLKQRSNSKKLSAKRRPADQLQQLQYRSYRYPITIYHFSDYLMPFRDFKNGHQKSELGYVHSLIGPDPQYHMPVEEGDKLPPGRFEVAYLPNVFQHKGCAVGFRDGTFNKIEWLCFRSPIQTLLEEASAEWNEPVFDKVAILEKGGTGVKGHPEHRRWFESVQNCRIKNVRLKLKLKGHNWDGCTSTVGGLVVIPFRGKQECKAGARLKIKPKQRYGLPTPDPDEQTEHVDEKRRIVDGFY</sequence>
<accession>A0A9P4N6R3</accession>
<protein>
    <submittedName>
        <fullName evidence="2">Uncharacterized protein</fullName>
    </submittedName>
</protein>